<dbReference type="InterPro" id="IPR051558">
    <property type="entry name" value="Metallophosphoesterase_PAP"/>
</dbReference>
<dbReference type="InterPro" id="IPR029052">
    <property type="entry name" value="Metallo-depent_PP-like"/>
</dbReference>
<organism evidence="4">
    <name type="scientific">viral metagenome</name>
    <dbReference type="NCBI Taxonomy" id="1070528"/>
    <lineage>
        <taxon>unclassified sequences</taxon>
        <taxon>metagenomes</taxon>
        <taxon>organismal metagenomes</taxon>
    </lineage>
</organism>
<evidence type="ECO:0000256" key="1">
    <source>
        <dbReference type="ARBA" id="ARBA00022729"/>
    </source>
</evidence>
<dbReference type="Pfam" id="PF00149">
    <property type="entry name" value="Metallophos"/>
    <property type="match status" value="1"/>
</dbReference>
<dbReference type="AlphaFoldDB" id="A0A6C0FF56"/>
<reference evidence="4" key="1">
    <citation type="journal article" date="2020" name="Nature">
        <title>Giant virus diversity and host interactions through global metagenomics.</title>
        <authorList>
            <person name="Schulz F."/>
            <person name="Roux S."/>
            <person name="Paez-Espino D."/>
            <person name="Jungbluth S."/>
            <person name="Walsh D.A."/>
            <person name="Denef V.J."/>
            <person name="McMahon K.D."/>
            <person name="Konstantinidis K.T."/>
            <person name="Eloe-Fadrosh E.A."/>
            <person name="Kyrpides N.C."/>
            <person name="Woyke T."/>
        </authorList>
    </citation>
    <scope>NUCLEOTIDE SEQUENCE</scope>
    <source>
        <strain evidence="4">GVMAG-S-ERX556126-94</strain>
    </source>
</reference>
<dbReference type="PANTHER" id="PTHR10161">
    <property type="entry name" value="TARTRATE-RESISTANT ACID PHOSPHATASE TYPE 5"/>
    <property type="match status" value="1"/>
</dbReference>
<keyword evidence="2" id="KW-0378">Hydrolase</keyword>
<feature type="domain" description="Calcineurin-like phosphoesterase" evidence="3">
    <location>
        <begin position="4"/>
        <end position="195"/>
    </location>
</feature>
<dbReference type="InterPro" id="IPR004843">
    <property type="entry name" value="Calcineurin-like_PHP"/>
</dbReference>
<evidence type="ECO:0000259" key="3">
    <source>
        <dbReference type="Pfam" id="PF00149"/>
    </source>
</evidence>
<dbReference type="EMBL" id="MN738839">
    <property type="protein sequence ID" value="QHT39183.1"/>
    <property type="molecule type" value="Genomic_DNA"/>
</dbReference>
<dbReference type="Gene3D" id="3.60.21.10">
    <property type="match status" value="1"/>
</dbReference>
<sequence length="274" mass="32171">MECILIADTGSGEPEQYKVATSIENLIKRYPKISSVIIAGDNIYPDGCDDIHDEQFNTKFRNIYQNINLPFYLCLGNHDYHKNARSQVDYTYSQYNDDKKWNMPSKWYTKNFPSCDFFFIDTNFEWLSESVIQKQLRDTVKSIKNSNKKWKVLCGHHTWRSVGGHGNAEPRHEMFMDDLLKRVKINLYICGHDHCKSLIMVGKHKIPTLVIGTGGKYYDESYFYVDKMKEEDDSVLEYFSPNIGACYMKCDDKSLSLTCYNEKLQKEYKYTMKK</sequence>
<proteinExistence type="predicted"/>
<keyword evidence="1" id="KW-0732">Signal</keyword>
<name>A0A6C0FF56_9ZZZZ</name>
<accession>A0A6C0FF56</accession>
<evidence type="ECO:0000313" key="4">
    <source>
        <dbReference type="EMBL" id="QHT39183.1"/>
    </source>
</evidence>
<dbReference type="SUPFAM" id="SSF56300">
    <property type="entry name" value="Metallo-dependent phosphatases"/>
    <property type="match status" value="1"/>
</dbReference>
<dbReference type="GO" id="GO:0016787">
    <property type="term" value="F:hydrolase activity"/>
    <property type="evidence" value="ECO:0007669"/>
    <property type="project" value="UniProtKB-KW"/>
</dbReference>
<dbReference type="PANTHER" id="PTHR10161:SF14">
    <property type="entry name" value="TARTRATE-RESISTANT ACID PHOSPHATASE TYPE 5"/>
    <property type="match status" value="1"/>
</dbReference>
<evidence type="ECO:0000256" key="2">
    <source>
        <dbReference type="ARBA" id="ARBA00022801"/>
    </source>
</evidence>
<protein>
    <recommendedName>
        <fullName evidence="3">Calcineurin-like phosphoesterase domain-containing protein</fullName>
    </recommendedName>
</protein>